<proteinExistence type="predicted"/>
<evidence type="ECO:0000313" key="3">
    <source>
        <dbReference type="Proteomes" id="UP001202328"/>
    </source>
</evidence>
<protein>
    <submittedName>
        <fullName evidence="2">Uncharacterized protein</fullName>
    </submittedName>
</protein>
<name>A0AAD4X3W6_9MAGN</name>
<feature type="region of interest" description="Disordered" evidence="1">
    <location>
        <begin position="1"/>
        <end position="38"/>
    </location>
</feature>
<feature type="non-terminal residue" evidence="2">
    <location>
        <position position="67"/>
    </location>
</feature>
<sequence length="67" mass="7508">MGKERGKGLLAQKKDKSSLKMAKLEKEKPGRVKRPEHERGIGLLPGKVAKTPLKMAKLEKEKRDGDE</sequence>
<evidence type="ECO:0000256" key="1">
    <source>
        <dbReference type="SAM" id="MobiDB-lite"/>
    </source>
</evidence>
<dbReference type="EMBL" id="JAJJMB010017633">
    <property type="protein sequence ID" value="KAI3836974.1"/>
    <property type="molecule type" value="Genomic_DNA"/>
</dbReference>
<accession>A0AAD4X3W6</accession>
<organism evidence="2 3">
    <name type="scientific">Papaver atlanticum</name>
    <dbReference type="NCBI Taxonomy" id="357466"/>
    <lineage>
        <taxon>Eukaryota</taxon>
        <taxon>Viridiplantae</taxon>
        <taxon>Streptophyta</taxon>
        <taxon>Embryophyta</taxon>
        <taxon>Tracheophyta</taxon>
        <taxon>Spermatophyta</taxon>
        <taxon>Magnoliopsida</taxon>
        <taxon>Ranunculales</taxon>
        <taxon>Papaveraceae</taxon>
        <taxon>Papaveroideae</taxon>
        <taxon>Papaver</taxon>
    </lineage>
</organism>
<comment type="caution">
    <text evidence="2">The sequence shown here is derived from an EMBL/GenBank/DDBJ whole genome shotgun (WGS) entry which is preliminary data.</text>
</comment>
<gene>
    <name evidence="2" type="ORF">MKW98_005307</name>
</gene>
<dbReference type="Proteomes" id="UP001202328">
    <property type="component" value="Unassembled WGS sequence"/>
</dbReference>
<evidence type="ECO:0000313" key="2">
    <source>
        <dbReference type="EMBL" id="KAI3836974.1"/>
    </source>
</evidence>
<dbReference type="AlphaFoldDB" id="A0AAD4X3W6"/>
<reference evidence="2" key="1">
    <citation type="submission" date="2022-04" db="EMBL/GenBank/DDBJ databases">
        <title>A functionally conserved STORR gene fusion in Papaver species that diverged 16.8 million years ago.</title>
        <authorList>
            <person name="Catania T."/>
        </authorList>
    </citation>
    <scope>NUCLEOTIDE SEQUENCE</scope>
    <source>
        <strain evidence="2">S-188037</strain>
    </source>
</reference>
<keyword evidence="3" id="KW-1185">Reference proteome</keyword>